<dbReference type="Proteomes" id="UP001597180">
    <property type="component" value="Unassembled WGS sequence"/>
</dbReference>
<gene>
    <name evidence="2" type="ORF">ACFQ4B_03250</name>
</gene>
<evidence type="ECO:0000256" key="1">
    <source>
        <dbReference type="SAM" id="MobiDB-lite"/>
    </source>
</evidence>
<proteinExistence type="predicted"/>
<reference evidence="3" key="1">
    <citation type="journal article" date="2019" name="Int. J. Syst. Evol. Microbiol.">
        <title>The Global Catalogue of Microorganisms (GCM) 10K type strain sequencing project: providing services to taxonomists for standard genome sequencing and annotation.</title>
        <authorList>
            <consortium name="The Broad Institute Genomics Platform"/>
            <consortium name="The Broad Institute Genome Sequencing Center for Infectious Disease"/>
            <person name="Wu L."/>
            <person name="Ma J."/>
        </authorList>
    </citation>
    <scope>NUCLEOTIDE SEQUENCE [LARGE SCALE GENOMIC DNA]</scope>
    <source>
        <strain evidence="3">CCUG 53270</strain>
    </source>
</reference>
<sequence>MKTEEIQSFVMRYLEAENCDILEKHPAYVTVKLSPSADKELTYRPYYWSFVERTGVAPETMTCTFIFDPEAYKASSAAAATAAGPGQTVSPAPQAQLPGMAAQAAGAAPGGPPGPPAQQDSILGRYFGFVPTQMTARVPKDEVTFGSRRLEQIFQAVRSKGRFVHLFEQHKPEQQSKASPLSTTAYETWMQVNYKVEFACDMKRSEIHSLGFQMNTGEICENFQERLRDKRLSPRIPAQVYMIPDKFTLPRAVIYLEQHLETILHGYDHSWAEEAQLRLADELQRIRSYYEPMILNTDIEKRQEIEAQYANRRQEIDWQFRPRILISAINCGLFHLHARNPAMN</sequence>
<protein>
    <submittedName>
        <fullName evidence="2">YqhG family protein</fullName>
    </submittedName>
</protein>
<dbReference type="InterPro" id="IPR024562">
    <property type="entry name" value="YqhG"/>
</dbReference>
<keyword evidence="3" id="KW-1185">Reference proteome</keyword>
<dbReference type="EMBL" id="JBHTLU010000007">
    <property type="protein sequence ID" value="MFD1219127.1"/>
    <property type="molecule type" value="Genomic_DNA"/>
</dbReference>
<evidence type="ECO:0000313" key="3">
    <source>
        <dbReference type="Proteomes" id="UP001597180"/>
    </source>
</evidence>
<dbReference type="RefSeq" id="WP_345591533.1">
    <property type="nucleotide sequence ID" value="NZ_BAABJG010000027.1"/>
</dbReference>
<feature type="region of interest" description="Disordered" evidence="1">
    <location>
        <begin position="83"/>
        <end position="118"/>
    </location>
</feature>
<comment type="caution">
    <text evidence="2">The sequence shown here is derived from an EMBL/GenBank/DDBJ whole genome shotgun (WGS) entry which is preliminary data.</text>
</comment>
<accession>A0ABW3UFE1</accession>
<dbReference type="Pfam" id="PF11079">
    <property type="entry name" value="YqhG"/>
    <property type="match status" value="2"/>
</dbReference>
<evidence type="ECO:0000313" key="2">
    <source>
        <dbReference type="EMBL" id="MFD1219127.1"/>
    </source>
</evidence>
<organism evidence="2 3">
    <name type="scientific">Paenibacillus vulneris</name>
    <dbReference type="NCBI Taxonomy" id="1133364"/>
    <lineage>
        <taxon>Bacteria</taxon>
        <taxon>Bacillati</taxon>
        <taxon>Bacillota</taxon>
        <taxon>Bacilli</taxon>
        <taxon>Bacillales</taxon>
        <taxon>Paenibacillaceae</taxon>
        <taxon>Paenibacillus</taxon>
    </lineage>
</organism>
<name>A0ABW3UFE1_9BACL</name>
<feature type="compositionally biased region" description="Low complexity" evidence="1">
    <location>
        <begin position="91"/>
        <end position="107"/>
    </location>
</feature>